<keyword evidence="1" id="KW-0732">Signal</keyword>
<dbReference type="AlphaFoldDB" id="A0A0P0M390"/>
<evidence type="ECO:0000256" key="1">
    <source>
        <dbReference type="SAM" id="SignalP"/>
    </source>
</evidence>
<dbReference type="EMBL" id="CP013020">
    <property type="protein sequence ID" value="ALK85148.1"/>
    <property type="molecule type" value="Genomic_DNA"/>
</dbReference>
<dbReference type="SUPFAM" id="SSF51126">
    <property type="entry name" value="Pectin lyase-like"/>
    <property type="match status" value="1"/>
</dbReference>
<accession>A0A0P0M390</accession>
<dbReference type="Proteomes" id="UP000061587">
    <property type="component" value="Chromosome"/>
</dbReference>
<organism evidence="2 3">
    <name type="scientific">Phocaeicola vulgatus</name>
    <name type="common">Bacteroides vulgatus</name>
    <dbReference type="NCBI Taxonomy" id="821"/>
    <lineage>
        <taxon>Bacteria</taxon>
        <taxon>Pseudomonadati</taxon>
        <taxon>Bacteroidota</taxon>
        <taxon>Bacteroidia</taxon>
        <taxon>Bacteroidales</taxon>
        <taxon>Bacteroidaceae</taxon>
        <taxon>Phocaeicola</taxon>
    </lineage>
</organism>
<feature type="signal peptide" evidence="1">
    <location>
        <begin position="1"/>
        <end position="20"/>
    </location>
</feature>
<dbReference type="PATRIC" id="fig|821.40.peg.3063"/>
<feature type="chain" id="PRO_5006050563" evidence="1">
    <location>
        <begin position="21"/>
        <end position="224"/>
    </location>
</feature>
<keyword evidence="2" id="KW-0456">Lyase</keyword>
<gene>
    <name evidence="2" type="ORF">BvMPK_2556</name>
</gene>
<reference evidence="3" key="1">
    <citation type="submission" date="2015-10" db="EMBL/GenBank/DDBJ databases">
        <title>Extensive mobilome-driven genome diversification in gut-associated Bacteroides vulgatus mpk.</title>
        <authorList>
            <person name="Beier S."/>
            <person name="Lange A."/>
            <person name="Huson D.H."/>
            <person name="Frick J.-S."/>
            <person name="Autenrieth I.B."/>
        </authorList>
    </citation>
    <scope>NUCLEOTIDE SEQUENCE [LARGE SCALE GENOMIC DNA]</scope>
    <source>
        <strain evidence="3">mpk</strain>
    </source>
</reference>
<proteinExistence type="predicted"/>
<sequence length="224" mass="25172">MNYKLLLFGFLSLGFARISAQTFPLQVKEEKLTYVTDERGNRILDYSSCGYRNSEYPIPDVANAVFVSWKPGDNSSRIQRAIDYVSSLALDKNGFRGAVLLDKGTFELNESLRISVSGVVLRGSDREQTVLLKKGVDRGALLYIEGRNDLAVTDTLDVLTSYVPVNTCTFQVTNNVQLVSGERVRIVRPLRKNGLLLSVVIFLAEVFPLWAGKKERWIWFGIGR</sequence>
<dbReference type="InterPro" id="IPR011050">
    <property type="entry name" value="Pectin_lyase_fold/virulence"/>
</dbReference>
<evidence type="ECO:0000313" key="2">
    <source>
        <dbReference type="EMBL" id="ALK85148.1"/>
    </source>
</evidence>
<protein>
    <submittedName>
        <fullName evidence="2">Pectin Lyase Fold/Virulence Factor</fullName>
    </submittedName>
</protein>
<dbReference type="GO" id="GO:0016829">
    <property type="term" value="F:lyase activity"/>
    <property type="evidence" value="ECO:0007669"/>
    <property type="project" value="UniProtKB-KW"/>
</dbReference>
<reference evidence="2 3" key="2">
    <citation type="journal article" date="2016" name="Genome Biol. Evol.">
        <title>Extensive mobilome-driven genome diversification in mouse gut-associated Bacteroides vulgatus mpk.</title>
        <authorList>
            <person name="Lange A."/>
            <person name="Beier S."/>
            <person name="Steimle A."/>
            <person name="Autenrieth I.B."/>
            <person name="Huson D.H."/>
            <person name="Frick J.S."/>
        </authorList>
    </citation>
    <scope>NUCLEOTIDE SEQUENCE [LARGE SCALE GENOMIC DNA]</scope>
    <source>
        <strain evidence="3">mpk</strain>
    </source>
</reference>
<dbReference type="InterPro" id="IPR012334">
    <property type="entry name" value="Pectin_lyas_fold"/>
</dbReference>
<evidence type="ECO:0000313" key="3">
    <source>
        <dbReference type="Proteomes" id="UP000061587"/>
    </source>
</evidence>
<name>A0A0P0M390_PHOVU</name>
<dbReference type="Gene3D" id="2.160.20.10">
    <property type="entry name" value="Single-stranded right-handed beta-helix, Pectin lyase-like"/>
    <property type="match status" value="1"/>
</dbReference>